<dbReference type="InterPro" id="IPR002347">
    <property type="entry name" value="SDR_fam"/>
</dbReference>
<sequence length="296" mass="30403">MSASIPRQVLAIIGTGGMGLATARRLAAGRTIFLADASESNLALAAQSLKSDGHSHIHTQVVDVADYESVRKFASASAGNSPHGVVETVVHTAGLSPAMAPANRILQVDLLGTVNVIEAFEEFVGVGSSVTCIASIARFGATGLLTPEMEAFFGNAKREELDTLSEGVGEGIKKLVGENPALAYSVSKAANILRVQAAARRYAERGARINSVSPGVILTEMVRKEMAGPSRAAIQGMIDGMPMKRGGAADEIAAAVAFLASRDASYVTGADLVVDGGFTAGSQGAMSQAMNGQGKE</sequence>
<dbReference type="InterPro" id="IPR036291">
    <property type="entry name" value="NAD(P)-bd_dom_sf"/>
</dbReference>
<evidence type="ECO:0000256" key="1">
    <source>
        <dbReference type="ARBA" id="ARBA00006484"/>
    </source>
</evidence>
<comment type="caution">
    <text evidence="2">The sequence shown here is derived from an EMBL/GenBank/DDBJ whole genome shotgun (WGS) entry which is preliminary data.</text>
</comment>
<dbReference type="SUPFAM" id="SSF51735">
    <property type="entry name" value="NAD(P)-binding Rossmann-fold domains"/>
    <property type="match status" value="1"/>
</dbReference>
<dbReference type="GO" id="GO:0016616">
    <property type="term" value="F:oxidoreductase activity, acting on the CH-OH group of donors, NAD or NADP as acceptor"/>
    <property type="evidence" value="ECO:0007669"/>
    <property type="project" value="TreeGrafter"/>
</dbReference>
<proteinExistence type="inferred from homology"/>
<organism evidence="2 3">
    <name type="scientific">Rhypophila decipiens</name>
    <dbReference type="NCBI Taxonomy" id="261697"/>
    <lineage>
        <taxon>Eukaryota</taxon>
        <taxon>Fungi</taxon>
        <taxon>Dikarya</taxon>
        <taxon>Ascomycota</taxon>
        <taxon>Pezizomycotina</taxon>
        <taxon>Sordariomycetes</taxon>
        <taxon>Sordariomycetidae</taxon>
        <taxon>Sordariales</taxon>
        <taxon>Naviculisporaceae</taxon>
        <taxon>Rhypophila</taxon>
    </lineage>
</organism>
<accession>A0AAN6XZ99</accession>
<dbReference type="EMBL" id="MU858204">
    <property type="protein sequence ID" value="KAK4209459.1"/>
    <property type="molecule type" value="Genomic_DNA"/>
</dbReference>
<dbReference type="Pfam" id="PF13561">
    <property type="entry name" value="adh_short_C2"/>
    <property type="match status" value="1"/>
</dbReference>
<dbReference type="CDD" id="cd05233">
    <property type="entry name" value="SDR_c"/>
    <property type="match status" value="1"/>
</dbReference>
<reference evidence="2" key="2">
    <citation type="submission" date="2023-05" db="EMBL/GenBank/DDBJ databases">
        <authorList>
            <consortium name="Lawrence Berkeley National Laboratory"/>
            <person name="Steindorff A."/>
            <person name="Hensen N."/>
            <person name="Bonometti L."/>
            <person name="Westerberg I."/>
            <person name="Brannstrom I.O."/>
            <person name="Guillou S."/>
            <person name="Cros-Aarteil S."/>
            <person name="Calhoun S."/>
            <person name="Haridas S."/>
            <person name="Kuo A."/>
            <person name="Mondo S."/>
            <person name="Pangilinan J."/>
            <person name="Riley R."/>
            <person name="Labutti K."/>
            <person name="Andreopoulos B."/>
            <person name="Lipzen A."/>
            <person name="Chen C."/>
            <person name="Yanf M."/>
            <person name="Daum C."/>
            <person name="Ng V."/>
            <person name="Clum A."/>
            <person name="Ohm R."/>
            <person name="Martin F."/>
            <person name="Silar P."/>
            <person name="Natvig D."/>
            <person name="Lalanne C."/>
            <person name="Gautier V."/>
            <person name="Ament-Velasquez S.L."/>
            <person name="Kruys A."/>
            <person name="Hutchinson M.I."/>
            <person name="Powell A.J."/>
            <person name="Barry K."/>
            <person name="Miller A.N."/>
            <person name="Grigoriev I.V."/>
            <person name="Debuchy R."/>
            <person name="Gladieux P."/>
            <person name="Thoren M.H."/>
            <person name="Johannesson H."/>
        </authorList>
    </citation>
    <scope>NUCLEOTIDE SEQUENCE</scope>
    <source>
        <strain evidence="2">PSN293</strain>
    </source>
</reference>
<gene>
    <name evidence="2" type="ORF">QBC37DRAFT_430373</name>
</gene>
<dbReference type="Gene3D" id="3.40.50.720">
    <property type="entry name" value="NAD(P)-binding Rossmann-like Domain"/>
    <property type="match status" value="1"/>
</dbReference>
<name>A0AAN6XZ99_9PEZI</name>
<evidence type="ECO:0000313" key="2">
    <source>
        <dbReference type="EMBL" id="KAK4209459.1"/>
    </source>
</evidence>
<dbReference type="PRINTS" id="PR00081">
    <property type="entry name" value="GDHRDH"/>
</dbReference>
<dbReference type="Pfam" id="PF00106">
    <property type="entry name" value="adh_short"/>
    <property type="match status" value="1"/>
</dbReference>
<keyword evidence="3" id="KW-1185">Reference proteome</keyword>
<evidence type="ECO:0000313" key="3">
    <source>
        <dbReference type="Proteomes" id="UP001301769"/>
    </source>
</evidence>
<dbReference type="AlphaFoldDB" id="A0AAN6XZ99"/>
<dbReference type="Proteomes" id="UP001301769">
    <property type="component" value="Unassembled WGS sequence"/>
</dbReference>
<reference evidence="2" key="1">
    <citation type="journal article" date="2023" name="Mol. Phylogenet. Evol.">
        <title>Genome-scale phylogeny and comparative genomics of the fungal order Sordariales.</title>
        <authorList>
            <person name="Hensen N."/>
            <person name="Bonometti L."/>
            <person name="Westerberg I."/>
            <person name="Brannstrom I.O."/>
            <person name="Guillou S."/>
            <person name="Cros-Aarteil S."/>
            <person name="Calhoun S."/>
            <person name="Haridas S."/>
            <person name="Kuo A."/>
            <person name="Mondo S."/>
            <person name="Pangilinan J."/>
            <person name="Riley R."/>
            <person name="LaButti K."/>
            <person name="Andreopoulos B."/>
            <person name="Lipzen A."/>
            <person name="Chen C."/>
            <person name="Yan M."/>
            <person name="Daum C."/>
            <person name="Ng V."/>
            <person name="Clum A."/>
            <person name="Steindorff A."/>
            <person name="Ohm R.A."/>
            <person name="Martin F."/>
            <person name="Silar P."/>
            <person name="Natvig D.O."/>
            <person name="Lalanne C."/>
            <person name="Gautier V."/>
            <person name="Ament-Velasquez S.L."/>
            <person name="Kruys A."/>
            <person name="Hutchinson M.I."/>
            <person name="Powell A.J."/>
            <person name="Barry K."/>
            <person name="Miller A.N."/>
            <person name="Grigoriev I.V."/>
            <person name="Debuchy R."/>
            <person name="Gladieux P."/>
            <person name="Hiltunen Thoren M."/>
            <person name="Johannesson H."/>
        </authorList>
    </citation>
    <scope>NUCLEOTIDE SEQUENCE</scope>
    <source>
        <strain evidence="2">PSN293</strain>
    </source>
</reference>
<dbReference type="PANTHER" id="PTHR42760">
    <property type="entry name" value="SHORT-CHAIN DEHYDROGENASES/REDUCTASES FAMILY MEMBER"/>
    <property type="match status" value="1"/>
</dbReference>
<comment type="similarity">
    <text evidence="1">Belongs to the short-chain dehydrogenases/reductases (SDR) family.</text>
</comment>
<protein>
    <submittedName>
        <fullName evidence="2">Dehydrogenase/reductase</fullName>
    </submittedName>
</protein>